<dbReference type="Pfam" id="PF13927">
    <property type="entry name" value="Ig_3"/>
    <property type="match status" value="1"/>
</dbReference>
<evidence type="ECO:0000256" key="2">
    <source>
        <dbReference type="ARBA" id="ARBA00023157"/>
    </source>
</evidence>
<accession>B4QV10</accession>
<dbReference type="PROSITE" id="PS50835">
    <property type="entry name" value="IG_LIKE"/>
    <property type="match status" value="1"/>
</dbReference>
<dbReference type="GO" id="GO:0016020">
    <property type="term" value="C:membrane"/>
    <property type="evidence" value="ECO:0007669"/>
    <property type="project" value="UniProtKB-SubCell"/>
</dbReference>
<dbReference type="STRING" id="7240.B4QV10"/>
<dbReference type="InterPro" id="IPR013783">
    <property type="entry name" value="Ig-like_fold"/>
</dbReference>
<feature type="region of interest" description="Disordered" evidence="3">
    <location>
        <begin position="23"/>
        <end position="67"/>
    </location>
</feature>
<gene>
    <name evidence="6" type="primary">Dsim\GD19722</name>
    <name evidence="6" type="ORF">Dsim_GD19722</name>
</gene>
<evidence type="ECO:0000256" key="4">
    <source>
        <dbReference type="SAM" id="SignalP"/>
    </source>
</evidence>
<dbReference type="AlphaFoldDB" id="B4QV10"/>
<keyword evidence="4" id="KW-0732">Signal</keyword>
<sequence length="515" mass="59552">MLAKIGLLAGIFVLNLVGQTTPQLPENLPDPDPQSGQQPQSYQPSYNKDYSPRYNPLYTGQQSADPNQFDNTLLDGQNPNTYNGYYDGRAGGGGLGGNVVGPGNNLGGLGPQYDPFNRNSIGSAGVSYRDAYTDEDNFCPEHWVSFRQTCYRFIRSPKRNWAEAKKICKAYNADLINVDNVEKHSFILKNLILQNQRQNRFFISARQTGPLNWVNDDNTQLVQIEDSFSMDEQVPLENEDLHDNRFLVQNDLNNQNINNPNQFYNSLPGTVNQRNQNNLRGFIGPNQPYGDNRYVRDRVVYAFSKKRDRWMFMPAYEIELNLFICESKVLYSSDNVNIKLDDKRPYHYGLDINDMERIPRGPYFVKQPNDTTFDVNKNRLINDVTLSCLANGYPTPSYTWYREVYVDDRLEYQKIDPLAQDRYTISGGNLIIYEPKQALDQGAYHCVAENKFGRIRSESAHLNFGFIMEFNLKRSAETSEMNWGKSIFCDPPQHYPDVRYYWARDYFPNFVEEDR</sequence>
<dbReference type="SUPFAM" id="SSF56436">
    <property type="entry name" value="C-type lectin-like"/>
    <property type="match status" value="1"/>
</dbReference>
<dbReference type="GO" id="GO:0060857">
    <property type="term" value="P:establishment of glial blood-brain barrier"/>
    <property type="evidence" value="ECO:0007669"/>
    <property type="project" value="EnsemblMetazoa"/>
</dbReference>
<dbReference type="InterPro" id="IPR036179">
    <property type="entry name" value="Ig-like_dom_sf"/>
</dbReference>
<dbReference type="InterPro" id="IPR007110">
    <property type="entry name" value="Ig-like_dom"/>
</dbReference>
<dbReference type="SMART" id="SM00034">
    <property type="entry name" value="CLECT"/>
    <property type="match status" value="1"/>
</dbReference>
<dbReference type="InterPro" id="IPR016187">
    <property type="entry name" value="CTDL_fold"/>
</dbReference>
<dbReference type="GO" id="GO:0005918">
    <property type="term" value="C:septate junction"/>
    <property type="evidence" value="ECO:0007669"/>
    <property type="project" value="EnsemblMetazoa"/>
</dbReference>
<reference evidence="6 7" key="1">
    <citation type="journal article" date="2007" name="Nature">
        <title>Evolution of genes and genomes on the Drosophila phylogeny.</title>
        <authorList>
            <consortium name="Drosophila 12 Genomes Consortium"/>
            <person name="Clark A.G."/>
            <person name="Eisen M.B."/>
            <person name="Smith D.R."/>
            <person name="Bergman C.M."/>
            <person name="Oliver B."/>
            <person name="Markow T.A."/>
            <person name="Kaufman T.C."/>
            <person name="Kellis M."/>
            <person name="Gelbart W."/>
            <person name="Iyer V.N."/>
            <person name="Pollard D.A."/>
            <person name="Sackton T.B."/>
            <person name="Larracuente A.M."/>
            <person name="Singh N.D."/>
            <person name="Abad J.P."/>
            <person name="Abt D.N."/>
            <person name="Adryan B."/>
            <person name="Aguade M."/>
            <person name="Akashi H."/>
            <person name="Anderson W.W."/>
            <person name="Aquadro C.F."/>
            <person name="Ardell D.H."/>
            <person name="Arguello R."/>
            <person name="Artieri C.G."/>
            <person name="Barbash D.A."/>
            <person name="Barker D."/>
            <person name="Barsanti P."/>
            <person name="Batterham P."/>
            <person name="Batzoglou S."/>
            <person name="Begun D."/>
            <person name="Bhutkar A."/>
            <person name="Blanco E."/>
            <person name="Bosak S.A."/>
            <person name="Bradley R.K."/>
            <person name="Brand A.D."/>
            <person name="Brent M.R."/>
            <person name="Brooks A.N."/>
            <person name="Brown R.H."/>
            <person name="Butlin R.K."/>
            <person name="Caggese C."/>
            <person name="Calvi B.R."/>
            <person name="Bernardo de Carvalho A."/>
            <person name="Caspi A."/>
            <person name="Castrezana S."/>
            <person name="Celniker S.E."/>
            <person name="Chang J.L."/>
            <person name="Chapple C."/>
            <person name="Chatterji S."/>
            <person name="Chinwalla A."/>
            <person name="Civetta A."/>
            <person name="Clifton S.W."/>
            <person name="Comeron J.M."/>
            <person name="Costello J.C."/>
            <person name="Coyne J.A."/>
            <person name="Daub J."/>
            <person name="David R.G."/>
            <person name="Delcher A.L."/>
            <person name="Delehaunty K."/>
            <person name="Do C.B."/>
            <person name="Ebling H."/>
            <person name="Edwards K."/>
            <person name="Eickbush T."/>
            <person name="Evans J.D."/>
            <person name="Filipski A."/>
            <person name="Findeiss S."/>
            <person name="Freyhult E."/>
            <person name="Fulton L."/>
            <person name="Fulton R."/>
            <person name="Garcia A.C."/>
            <person name="Gardiner A."/>
            <person name="Garfield D.A."/>
            <person name="Garvin B.E."/>
            <person name="Gibson G."/>
            <person name="Gilbert D."/>
            <person name="Gnerre S."/>
            <person name="Godfrey J."/>
            <person name="Good R."/>
            <person name="Gotea V."/>
            <person name="Gravely B."/>
            <person name="Greenberg A.J."/>
            <person name="Griffiths-Jones S."/>
            <person name="Gross S."/>
            <person name="Guigo R."/>
            <person name="Gustafson E.A."/>
            <person name="Haerty W."/>
            <person name="Hahn M.W."/>
            <person name="Halligan D.L."/>
            <person name="Halpern A.L."/>
            <person name="Halter G.M."/>
            <person name="Han M.V."/>
            <person name="Heger A."/>
            <person name="Hillier L."/>
            <person name="Hinrichs A.S."/>
            <person name="Holmes I."/>
            <person name="Hoskins R.A."/>
            <person name="Hubisz M.J."/>
            <person name="Hultmark D."/>
            <person name="Huntley M.A."/>
            <person name="Jaffe D.B."/>
            <person name="Jagadeeshan S."/>
            <person name="Jeck W.R."/>
            <person name="Johnson J."/>
            <person name="Jones C.D."/>
            <person name="Jordan W.C."/>
            <person name="Karpen G.H."/>
            <person name="Kataoka E."/>
            <person name="Keightley P.D."/>
            <person name="Kheradpour P."/>
            <person name="Kirkness E.F."/>
            <person name="Koerich L.B."/>
            <person name="Kristiansen K."/>
            <person name="Kudrna D."/>
            <person name="Kulathinal R.J."/>
            <person name="Kumar S."/>
            <person name="Kwok R."/>
            <person name="Lander E."/>
            <person name="Langley C.H."/>
            <person name="Lapoint R."/>
            <person name="Lazzaro B.P."/>
            <person name="Lee S.J."/>
            <person name="Levesque L."/>
            <person name="Li R."/>
            <person name="Lin C.F."/>
            <person name="Lin M.F."/>
            <person name="Lindblad-Toh K."/>
            <person name="Llopart A."/>
            <person name="Long M."/>
            <person name="Low L."/>
            <person name="Lozovsky E."/>
            <person name="Lu J."/>
            <person name="Luo M."/>
            <person name="Machado C.A."/>
            <person name="Makalowski W."/>
            <person name="Marzo M."/>
            <person name="Matsuda M."/>
            <person name="Matzkin L."/>
            <person name="McAllister B."/>
            <person name="McBride C.S."/>
            <person name="McKernan B."/>
            <person name="McKernan K."/>
            <person name="Mendez-Lago M."/>
            <person name="Minx P."/>
            <person name="Mollenhauer M.U."/>
            <person name="Montooth K."/>
            <person name="Mount S.M."/>
            <person name="Mu X."/>
            <person name="Myers E."/>
            <person name="Negre B."/>
            <person name="Newfeld S."/>
            <person name="Nielsen R."/>
            <person name="Noor M.A."/>
            <person name="O'Grady P."/>
            <person name="Pachter L."/>
            <person name="Papaceit M."/>
            <person name="Parisi M.J."/>
            <person name="Parisi M."/>
            <person name="Parts L."/>
            <person name="Pedersen J.S."/>
            <person name="Pesole G."/>
            <person name="Phillippy A.M."/>
            <person name="Ponting C.P."/>
            <person name="Pop M."/>
            <person name="Porcelli D."/>
            <person name="Powell J.R."/>
            <person name="Prohaska S."/>
            <person name="Pruitt K."/>
            <person name="Puig M."/>
            <person name="Quesneville H."/>
            <person name="Ram K.R."/>
            <person name="Rand D."/>
            <person name="Rasmussen M.D."/>
            <person name="Reed L.K."/>
            <person name="Reenan R."/>
            <person name="Reily A."/>
            <person name="Remington K.A."/>
            <person name="Rieger T.T."/>
            <person name="Ritchie M.G."/>
            <person name="Robin C."/>
            <person name="Rogers Y.H."/>
            <person name="Rohde C."/>
            <person name="Rozas J."/>
            <person name="Rubenfield M.J."/>
            <person name="Ruiz A."/>
            <person name="Russo S."/>
            <person name="Salzberg S.L."/>
            <person name="Sanchez-Gracia A."/>
            <person name="Saranga D.J."/>
            <person name="Sato H."/>
            <person name="Schaeffer S.W."/>
            <person name="Schatz M.C."/>
            <person name="Schlenke T."/>
            <person name="Schwartz R."/>
            <person name="Segarra C."/>
            <person name="Singh R.S."/>
            <person name="Sirot L."/>
            <person name="Sirota M."/>
            <person name="Sisneros N.B."/>
            <person name="Smith C.D."/>
            <person name="Smith T.F."/>
            <person name="Spieth J."/>
            <person name="Stage D.E."/>
            <person name="Stark A."/>
            <person name="Stephan W."/>
            <person name="Strausberg R.L."/>
            <person name="Strempel S."/>
            <person name="Sturgill D."/>
            <person name="Sutton G."/>
            <person name="Sutton G.G."/>
            <person name="Tao W."/>
            <person name="Teichmann S."/>
            <person name="Tobari Y.N."/>
            <person name="Tomimura Y."/>
            <person name="Tsolas J.M."/>
            <person name="Valente V.L."/>
            <person name="Venter E."/>
            <person name="Venter J.C."/>
            <person name="Vicario S."/>
            <person name="Vieira F.G."/>
            <person name="Vilella A.J."/>
            <person name="Villasante A."/>
            <person name="Walenz B."/>
            <person name="Wang J."/>
            <person name="Wasserman M."/>
            <person name="Watts T."/>
            <person name="Wilson D."/>
            <person name="Wilson R.K."/>
            <person name="Wing R.A."/>
            <person name="Wolfner M.F."/>
            <person name="Wong A."/>
            <person name="Wong G.K."/>
            <person name="Wu C.I."/>
            <person name="Wu G."/>
            <person name="Yamamoto D."/>
            <person name="Yang H.P."/>
            <person name="Yang S.P."/>
            <person name="Yorke J.A."/>
            <person name="Yoshida K."/>
            <person name="Zdobnov E."/>
            <person name="Zhang P."/>
            <person name="Zhang Y."/>
            <person name="Zimin A.V."/>
            <person name="Baldwin J."/>
            <person name="Abdouelleil A."/>
            <person name="Abdulkadir J."/>
            <person name="Abebe A."/>
            <person name="Abera B."/>
            <person name="Abreu J."/>
            <person name="Acer S.C."/>
            <person name="Aftuck L."/>
            <person name="Alexander A."/>
            <person name="An P."/>
            <person name="Anderson E."/>
            <person name="Anderson S."/>
            <person name="Arachi H."/>
            <person name="Azer M."/>
            <person name="Bachantsang P."/>
            <person name="Barry A."/>
            <person name="Bayul T."/>
            <person name="Berlin A."/>
            <person name="Bessette D."/>
            <person name="Bloom T."/>
            <person name="Blye J."/>
            <person name="Boguslavskiy L."/>
            <person name="Bonnet C."/>
            <person name="Boukhgalter B."/>
            <person name="Bourzgui I."/>
            <person name="Brown A."/>
            <person name="Cahill P."/>
            <person name="Channer S."/>
            <person name="Cheshatsang Y."/>
            <person name="Chuda L."/>
            <person name="Citroen M."/>
            <person name="Collymore A."/>
            <person name="Cooke P."/>
            <person name="Costello M."/>
            <person name="D'Aco K."/>
            <person name="Daza R."/>
            <person name="De Haan G."/>
            <person name="DeGray S."/>
            <person name="DeMaso C."/>
            <person name="Dhargay N."/>
            <person name="Dooley K."/>
            <person name="Dooley E."/>
            <person name="Doricent M."/>
            <person name="Dorje P."/>
            <person name="Dorjee K."/>
            <person name="Dupes A."/>
            <person name="Elong R."/>
            <person name="Falk J."/>
            <person name="Farina A."/>
            <person name="Faro S."/>
            <person name="Ferguson D."/>
            <person name="Fisher S."/>
            <person name="Foley C.D."/>
            <person name="Franke A."/>
            <person name="Friedrich D."/>
            <person name="Gadbois L."/>
            <person name="Gearin G."/>
            <person name="Gearin C.R."/>
            <person name="Giannoukos G."/>
            <person name="Goode T."/>
            <person name="Graham J."/>
            <person name="Grandbois E."/>
            <person name="Grewal S."/>
            <person name="Gyaltsen K."/>
            <person name="Hafez N."/>
            <person name="Hagos B."/>
            <person name="Hall J."/>
            <person name="Henson C."/>
            <person name="Hollinger A."/>
            <person name="Honan T."/>
            <person name="Huard M.D."/>
            <person name="Hughes L."/>
            <person name="Hurhula B."/>
            <person name="Husby M.E."/>
            <person name="Kamat A."/>
            <person name="Kanga B."/>
            <person name="Kashin S."/>
            <person name="Khazanovich D."/>
            <person name="Kisner P."/>
            <person name="Lance K."/>
            <person name="Lara M."/>
            <person name="Lee W."/>
            <person name="Lennon N."/>
            <person name="Letendre F."/>
            <person name="LeVine R."/>
            <person name="Lipovsky A."/>
            <person name="Liu X."/>
            <person name="Liu J."/>
            <person name="Liu S."/>
            <person name="Lokyitsang T."/>
            <person name="Lokyitsang Y."/>
            <person name="Lubonja R."/>
            <person name="Lui A."/>
            <person name="MacDonald P."/>
            <person name="Magnisalis V."/>
            <person name="Maru K."/>
            <person name="Matthews C."/>
            <person name="McCusker W."/>
            <person name="McDonough S."/>
            <person name="Mehta T."/>
            <person name="Meldrim J."/>
            <person name="Meneus L."/>
            <person name="Mihai O."/>
            <person name="Mihalev A."/>
            <person name="Mihova T."/>
            <person name="Mittelman R."/>
            <person name="Mlenga V."/>
            <person name="Montmayeur A."/>
            <person name="Mulrain L."/>
            <person name="Navidi A."/>
            <person name="Naylor J."/>
            <person name="Negash T."/>
            <person name="Nguyen T."/>
            <person name="Nguyen N."/>
            <person name="Nicol R."/>
            <person name="Norbu C."/>
            <person name="Norbu N."/>
            <person name="Novod N."/>
            <person name="O'Neill B."/>
            <person name="Osman S."/>
            <person name="Markiewicz E."/>
            <person name="Oyono O.L."/>
            <person name="Patti C."/>
            <person name="Phunkhang P."/>
            <person name="Pierre F."/>
            <person name="Priest M."/>
            <person name="Raghuraman S."/>
            <person name="Rege F."/>
            <person name="Reyes R."/>
            <person name="Rise C."/>
            <person name="Rogov P."/>
            <person name="Ross K."/>
            <person name="Ryan E."/>
            <person name="Settipalli S."/>
            <person name="Shea T."/>
            <person name="Sherpa N."/>
            <person name="Shi L."/>
            <person name="Shih D."/>
            <person name="Sparrow T."/>
            <person name="Spaulding J."/>
            <person name="Stalker J."/>
            <person name="Stange-Thomann N."/>
            <person name="Stavropoulos S."/>
            <person name="Stone C."/>
            <person name="Strader C."/>
            <person name="Tesfaye S."/>
            <person name="Thomson T."/>
            <person name="Thoulutsang Y."/>
            <person name="Thoulutsang D."/>
            <person name="Topham K."/>
            <person name="Topping I."/>
            <person name="Tsamla T."/>
            <person name="Vassiliev H."/>
            <person name="Vo A."/>
            <person name="Wangchuk T."/>
            <person name="Wangdi T."/>
            <person name="Weiand M."/>
            <person name="Wilkinson J."/>
            <person name="Wilson A."/>
            <person name="Yadav S."/>
            <person name="Young G."/>
            <person name="Yu Q."/>
            <person name="Zembek L."/>
            <person name="Zhong D."/>
            <person name="Zimmer A."/>
            <person name="Zwirko Z."/>
            <person name="Jaffe D.B."/>
            <person name="Alvarez P."/>
            <person name="Brockman W."/>
            <person name="Butler J."/>
            <person name="Chin C."/>
            <person name="Gnerre S."/>
            <person name="Grabherr M."/>
            <person name="Kleber M."/>
            <person name="Mauceli E."/>
            <person name="MacCallum I."/>
        </authorList>
    </citation>
    <scope>NUCLEOTIDE SEQUENCE [LARGE SCALE GENOMIC DNA]</scope>
    <source>
        <strain evidence="7">white501</strain>
    </source>
</reference>
<dbReference type="InterPro" id="IPR001304">
    <property type="entry name" value="C-type_lectin-like"/>
</dbReference>
<feature type="compositionally biased region" description="Polar residues" evidence="3">
    <location>
        <begin position="58"/>
        <end position="67"/>
    </location>
</feature>
<dbReference type="PhylomeDB" id="B4QV10"/>
<dbReference type="InterPro" id="IPR003598">
    <property type="entry name" value="Ig_sub2"/>
</dbReference>
<feature type="chain" id="PRO_5002824578" evidence="4">
    <location>
        <begin position="23"/>
        <end position="515"/>
    </location>
</feature>
<proteinExistence type="predicted"/>
<dbReference type="GO" id="GO:0008366">
    <property type="term" value="P:axon ensheathment"/>
    <property type="evidence" value="ECO:0007669"/>
    <property type="project" value="EnsemblMetazoa"/>
</dbReference>
<dbReference type="Gene3D" id="2.60.40.10">
    <property type="entry name" value="Immunoglobulins"/>
    <property type="match status" value="1"/>
</dbReference>
<dbReference type="PANTHER" id="PTHR44170">
    <property type="entry name" value="PROTEIN SIDEKICK"/>
    <property type="match status" value="1"/>
</dbReference>
<dbReference type="GO" id="GO:0021682">
    <property type="term" value="P:nerve maturation"/>
    <property type="evidence" value="ECO:0007669"/>
    <property type="project" value="EnsemblMetazoa"/>
</dbReference>
<dbReference type="PANTHER" id="PTHR44170:SF6">
    <property type="entry name" value="CONTACTIN"/>
    <property type="match status" value="1"/>
</dbReference>
<keyword evidence="2" id="KW-1015">Disulfide bond</keyword>
<keyword evidence="1" id="KW-0677">Repeat</keyword>
<evidence type="ECO:0000259" key="5">
    <source>
        <dbReference type="PROSITE" id="PS50835"/>
    </source>
</evidence>
<evidence type="ECO:0000256" key="1">
    <source>
        <dbReference type="ARBA" id="ARBA00022737"/>
    </source>
</evidence>
<dbReference type="GO" id="GO:0061343">
    <property type="term" value="P:cell adhesion involved in heart morphogenesis"/>
    <property type="evidence" value="ECO:0007669"/>
    <property type="project" value="EnsemblMetazoa"/>
</dbReference>
<dbReference type="GO" id="GO:0019991">
    <property type="term" value="P:septate junction assembly"/>
    <property type="evidence" value="ECO:0007669"/>
    <property type="project" value="EnsemblMetazoa"/>
</dbReference>
<dbReference type="Pfam" id="PF05473">
    <property type="entry name" value="UL45"/>
    <property type="match status" value="1"/>
</dbReference>
<dbReference type="HOGENOM" id="CLU_529211_0_0_1"/>
<evidence type="ECO:0000256" key="3">
    <source>
        <dbReference type="SAM" id="MobiDB-lite"/>
    </source>
</evidence>
<dbReference type="FunFam" id="2.60.40.10:FF:000064">
    <property type="entry name" value="Contactin 1"/>
    <property type="match status" value="1"/>
</dbReference>
<dbReference type="SMART" id="SM00408">
    <property type="entry name" value="IGc2"/>
    <property type="match status" value="1"/>
</dbReference>
<protein>
    <submittedName>
        <fullName evidence="6">GD19722</fullName>
    </submittedName>
</protein>
<dbReference type="EMBL" id="CM000364">
    <property type="protein sequence ID" value="EDX11591.1"/>
    <property type="molecule type" value="Genomic_DNA"/>
</dbReference>
<organism evidence="6 7">
    <name type="scientific">Drosophila simulans</name>
    <name type="common">Fruit fly</name>
    <dbReference type="NCBI Taxonomy" id="7240"/>
    <lineage>
        <taxon>Eukaryota</taxon>
        <taxon>Metazoa</taxon>
        <taxon>Ecdysozoa</taxon>
        <taxon>Arthropoda</taxon>
        <taxon>Hexapoda</taxon>
        <taxon>Insecta</taxon>
        <taxon>Pterygota</taxon>
        <taxon>Neoptera</taxon>
        <taxon>Endopterygota</taxon>
        <taxon>Diptera</taxon>
        <taxon>Brachycera</taxon>
        <taxon>Muscomorpha</taxon>
        <taxon>Ephydroidea</taxon>
        <taxon>Drosophilidae</taxon>
        <taxon>Drosophila</taxon>
        <taxon>Sophophora</taxon>
    </lineage>
</organism>
<dbReference type="Gene3D" id="3.10.100.10">
    <property type="entry name" value="Mannose-Binding Protein A, subunit A"/>
    <property type="match status" value="1"/>
</dbReference>
<name>B4QV10_DROSI</name>
<dbReference type="Proteomes" id="UP000000304">
    <property type="component" value="Chromosome 3R"/>
</dbReference>
<dbReference type="GO" id="GO:0098609">
    <property type="term" value="P:cell-cell adhesion"/>
    <property type="evidence" value="ECO:0007669"/>
    <property type="project" value="TreeGrafter"/>
</dbReference>
<feature type="signal peptide" evidence="4">
    <location>
        <begin position="1"/>
        <end position="22"/>
    </location>
</feature>
<keyword evidence="7" id="KW-1185">Reference proteome</keyword>
<feature type="compositionally biased region" description="Low complexity" evidence="3">
    <location>
        <begin position="33"/>
        <end position="46"/>
    </location>
</feature>
<dbReference type="InterPro" id="IPR016186">
    <property type="entry name" value="C-type_lectin-like/link_sf"/>
</dbReference>
<dbReference type="OrthoDB" id="3666223at2759"/>
<evidence type="ECO:0000313" key="7">
    <source>
        <dbReference type="Proteomes" id="UP000000304"/>
    </source>
</evidence>
<evidence type="ECO:0000313" key="6">
    <source>
        <dbReference type="EMBL" id="EDX11591.1"/>
    </source>
</evidence>
<feature type="domain" description="Ig-like" evidence="5">
    <location>
        <begin position="362"/>
        <end position="463"/>
    </location>
</feature>
<dbReference type="SUPFAM" id="SSF48726">
    <property type="entry name" value="Immunoglobulin"/>
    <property type="match status" value="1"/>
</dbReference>